<keyword evidence="2" id="KW-1185">Reference proteome</keyword>
<name>A0A3P3FHC2_9HYPH</name>
<gene>
    <name evidence="1" type="ORF">EH240_20015</name>
</gene>
<dbReference type="AlphaFoldDB" id="A0A3P3FHC2"/>
<protein>
    <submittedName>
        <fullName evidence="1">Uncharacterized protein</fullName>
    </submittedName>
</protein>
<dbReference type="RefSeq" id="WP_125001739.1">
    <property type="nucleotide sequence ID" value="NZ_RQXT01000025.1"/>
</dbReference>
<proteinExistence type="predicted"/>
<organism evidence="1 2">
    <name type="scientific">Mesorhizobium tamadayense</name>
    <dbReference type="NCBI Taxonomy" id="425306"/>
    <lineage>
        <taxon>Bacteria</taxon>
        <taxon>Pseudomonadati</taxon>
        <taxon>Pseudomonadota</taxon>
        <taxon>Alphaproteobacteria</taxon>
        <taxon>Hyphomicrobiales</taxon>
        <taxon>Phyllobacteriaceae</taxon>
        <taxon>Mesorhizobium</taxon>
    </lineage>
</organism>
<evidence type="ECO:0000313" key="2">
    <source>
        <dbReference type="Proteomes" id="UP000273786"/>
    </source>
</evidence>
<comment type="caution">
    <text evidence="1">The sequence shown here is derived from an EMBL/GenBank/DDBJ whole genome shotgun (WGS) entry which is preliminary data.</text>
</comment>
<accession>A0A3P3FHC2</accession>
<reference evidence="1 2" key="1">
    <citation type="submission" date="2018-11" db="EMBL/GenBank/DDBJ databases">
        <title>the genome of Mesorhizobium tamadayense DSM 28320.</title>
        <authorList>
            <person name="Gao J."/>
        </authorList>
    </citation>
    <scope>NUCLEOTIDE SEQUENCE [LARGE SCALE GENOMIC DNA]</scope>
    <source>
        <strain evidence="1 2">DSM 28320</strain>
    </source>
</reference>
<sequence>MTTTVKVHVNGNYRATVQHILDGQPYGEPIAVNPQEEKSFNLHHGKDNSFSVYEEYLGDKQA</sequence>
<evidence type="ECO:0000313" key="1">
    <source>
        <dbReference type="EMBL" id="RRH98084.1"/>
    </source>
</evidence>
<dbReference type="EMBL" id="RQXT01000025">
    <property type="protein sequence ID" value="RRH98084.1"/>
    <property type="molecule type" value="Genomic_DNA"/>
</dbReference>
<dbReference type="Proteomes" id="UP000273786">
    <property type="component" value="Unassembled WGS sequence"/>
</dbReference>